<dbReference type="InterPro" id="IPR003673">
    <property type="entry name" value="CoA-Trfase_fam_III"/>
</dbReference>
<dbReference type="SUPFAM" id="SSF89796">
    <property type="entry name" value="CoA-transferase family III (CaiB/BaiF)"/>
    <property type="match status" value="1"/>
</dbReference>
<dbReference type="GO" id="GO:0008410">
    <property type="term" value="F:CoA-transferase activity"/>
    <property type="evidence" value="ECO:0007669"/>
    <property type="project" value="TreeGrafter"/>
</dbReference>
<evidence type="ECO:0008006" key="3">
    <source>
        <dbReference type="Google" id="ProtNLM"/>
    </source>
</evidence>
<dbReference type="PANTHER" id="PTHR48207">
    <property type="entry name" value="SUCCINATE--HYDROXYMETHYLGLUTARATE COA-TRANSFERASE"/>
    <property type="match status" value="1"/>
</dbReference>
<gene>
    <name evidence="2" type="ORF">METZ01_LOCUS267952</name>
</gene>
<accession>A0A382JTB3</accession>
<keyword evidence="1" id="KW-0808">Transferase</keyword>
<feature type="non-terminal residue" evidence="2">
    <location>
        <position position="121"/>
    </location>
</feature>
<dbReference type="Gene3D" id="3.40.50.10540">
    <property type="entry name" value="Crotonobetainyl-coa:carnitine coa-transferase, domain 1"/>
    <property type="match status" value="1"/>
</dbReference>
<dbReference type="EMBL" id="UINC01076179">
    <property type="protein sequence ID" value="SVC15098.1"/>
    <property type="molecule type" value="Genomic_DNA"/>
</dbReference>
<proteinExistence type="predicted"/>
<evidence type="ECO:0000256" key="1">
    <source>
        <dbReference type="ARBA" id="ARBA00022679"/>
    </source>
</evidence>
<sequence length="121" mass="13264">MQPFEGIRVIDMTHVLAGPFCTYQLAVLGADVIKVEPPESPDMTRQVGVTPELNDEHYGTYFMAQNAGKRAISLDIKTTEGKHILEQLVATADVLVENYRGGSLARQGLGYEDLSSKNPDL</sequence>
<organism evidence="2">
    <name type="scientific">marine metagenome</name>
    <dbReference type="NCBI Taxonomy" id="408172"/>
    <lineage>
        <taxon>unclassified sequences</taxon>
        <taxon>metagenomes</taxon>
        <taxon>ecological metagenomes</taxon>
    </lineage>
</organism>
<dbReference type="InterPro" id="IPR050483">
    <property type="entry name" value="CoA-transferase_III_domain"/>
</dbReference>
<name>A0A382JTB3_9ZZZZ</name>
<dbReference type="Pfam" id="PF02515">
    <property type="entry name" value="CoA_transf_3"/>
    <property type="match status" value="1"/>
</dbReference>
<dbReference type="AlphaFoldDB" id="A0A382JTB3"/>
<evidence type="ECO:0000313" key="2">
    <source>
        <dbReference type="EMBL" id="SVC15098.1"/>
    </source>
</evidence>
<reference evidence="2" key="1">
    <citation type="submission" date="2018-05" db="EMBL/GenBank/DDBJ databases">
        <authorList>
            <person name="Lanie J.A."/>
            <person name="Ng W.-L."/>
            <person name="Kazmierczak K.M."/>
            <person name="Andrzejewski T.M."/>
            <person name="Davidsen T.M."/>
            <person name="Wayne K.J."/>
            <person name="Tettelin H."/>
            <person name="Glass J.I."/>
            <person name="Rusch D."/>
            <person name="Podicherti R."/>
            <person name="Tsui H.-C.T."/>
            <person name="Winkler M.E."/>
        </authorList>
    </citation>
    <scope>NUCLEOTIDE SEQUENCE</scope>
</reference>
<dbReference type="InterPro" id="IPR023606">
    <property type="entry name" value="CoA-Trfase_III_dom_1_sf"/>
</dbReference>
<dbReference type="PANTHER" id="PTHR48207:SF3">
    <property type="entry name" value="SUCCINATE--HYDROXYMETHYLGLUTARATE COA-TRANSFERASE"/>
    <property type="match status" value="1"/>
</dbReference>
<protein>
    <recommendedName>
        <fullName evidence="3">CoA transferase</fullName>
    </recommendedName>
</protein>